<sequence>MSLESSITDLTAAHTQLADSFRSFQEDAKAALAEALLVTPTTIRAYHVDQINGSDAGEGTAADPFQSLGKATSLGVQGGVLKLMVHGTYFVSEGVYFPEGVVELYSDNAVTGRIVFGNLRSDNPAEMPRFYTAFTGARFFIHDITLVAGTAPDGVGQRHMIACHGHTTAVFVSAVFDLPEGSNQNIFQLAHGVGFVCQDCTFPASGMGGRWIEAVPAGTAHTEVRQLSFTNVGTL</sequence>
<evidence type="ECO:0000313" key="2">
    <source>
        <dbReference type="Proteomes" id="UP000632063"/>
    </source>
</evidence>
<dbReference type="InterPro" id="IPR011050">
    <property type="entry name" value="Pectin_lyase_fold/virulence"/>
</dbReference>
<dbReference type="EMBL" id="JACYXI010000002">
    <property type="protein sequence ID" value="MBD8890894.1"/>
    <property type="molecule type" value="Genomic_DNA"/>
</dbReference>
<keyword evidence="2" id="KW-1185">Reference proteome</keyword>
<gene>
    <name evidence="1" type="ORF">IG616_05010</name>
</gene>
<comment type="caution">
    <text evidence="1">The sequence shown here is derived from an EMBL/GenBank/DDBJ whole genome shotgun (WGS) entry which is preliminary data.</text>
</comment>
<name>A0ABR9CJZ8_9HYPH</name>
<dbReference type="Proteomes" id="UP000632063">
    <property type="component" value="Unassembled WGS sequence"/>
</dbReference>
<dbReference type="SUPFAM" id="SSF51126">
    <property type="entry name" value="Pectin lyase-like"/>
    <property type="match status" value="1"/>
</dbReference>
<proteinExistence type="predicted"/>
<reference evidence="2" key="1">
    <citation type="submission" date="2020-09" db="EMBL/GenBank/DDBJ databases">
        <title>The genome sequence of strain Labrenzia suaedae 4C16A.</title>
        <authorList>
            <person name="Liu Y."/>
        </authorList>
    </citation>
    <scope>NUCLEOTIDE SEQUENCE [LARGE SCALE GENOMIC DNA]</scope>
    <source>
        <strain evidence="2">4C16A</strain>
    </source>
</reference>
<evidence type="ECO:0000313" key="1">
    <source>
        <dbReference type="EMBL" id="MBD8890894.1"/>
    </source>
</evidence>
<dbReference type="RefSeq" id="WP_192147036.1">
    <property type="nucleotide sequence ID" value="NZ_JACYXI010000002.1"/>
</dbReference>
<reference evidence="1 2" key="2">
    <citation type="journal article" date="2021" name="Int. J. Syst. Evol. Microbiol.">
        <title>Roseibium litorale sp. nov., isolated from a tidal flat sediment and proposal for the reclassification of Labrenzia polysiphoniae as Roseibium polysiphoniae comb. nov.</title>
        <authorList>
            <person name="Liu Y."/>
            <person name="Pei T."/>
            <person name="Du J."/>
            <person name="Chao M."/>
            <person name="Deng M.R."/>
            <person name="Zhu H."/>
        </authorList>
    </citation>
    <scope>NUCLEOTIDE SEQUENCE [LARGE SCALE GENOMIC DNA]</scope>
    <source>
        <strain evidence="1 2">4C16A</strain>
    </source>
</reference>
<organism evidence="1 2">
    <name type="scientific">Roseibium litorale</name>
    <dbReference type="NCBI Taxonomy" id="2803841"/>
    <lineage>
        <taxon>Bacteria</taxon>
        <taxon>Pseudomonadati</taxon>
        <taxon>Pseudomonadota</taxon>
        <taxon>Alphaproteobacteria</taxon>
        <taxon>Hyphomicrobiales</taxon>
        <taxon>Stappiaceae</taxon>
        <taxon>Roseibium</taxon>
    </lineage>
</organism>
<accession>A0ABR9CJZ8</accession>
<protein>
    <submittedName>
        <fullName evidence="1">Uncharacterized protein</fullName>
    </submittedName>
</protein>